<name>A0A8X6HN33_TRICU</name>
<proteinExistence type="predicted"/>
<keyword evidence="2" id="KW-1185">Reference proteome</keyword>
<dbReference type="OrthoDB" id="10439207at2759"/>
<evidence type="ECO:0000313" key="2">
    <source>
        <dbReference type="Proteomes" id="UP000887116"/>
    </source>
</evidence>
<dbReference type="AlphaFoldDB" id="A0A8X6HN33"/>
<gene>
    <name evidence="1" type="ORF">TNCT_135181</name>
</gene>
<sequence>MVEALMSANSGQQSSTEARTFASYDDKCQMNESSVSNILQRGCENATDYSIEEEPQRFDSAILSGNRASWTRRGKMILRDASESSSFASIISS</sequence>
<reference evidence="1" key="1">
    <citation type="submission" date="2020-07" db="EMBL/GenBank/DDBJ databases">
        <title>Multicomponent nature underlies the extraordinary mechanical properties of spider dragline silk.</title>
        <authorList>
            <person name="Kono N."/>
            <person name="Nakamura H."/>
            <person name="Mori M."/>
            <person name="Yoshida Y."/>
            <person name="Ohtoshi R."/>
            <person name="Malay A.D."/>
            <person name="Moran D.A.P."/>
            <person name="Tomita M."/>
            <person name="Numata K."/>
            <person name="Arakawa K."/>
        </authorList>
    </citation>
    <scope>NUCLEOTIDE SEQUENCE</scope>
</reference>
<comment type="caution">
    <text evidence="1">The sequence shown here is derived from an EMBL/GenBank/DDBJ whole genome shotgun (WGS) entry which is preliminary data.</text>
</comment>
<dbReference type="EMBL" id="BMAO01028728">
    <property type="protein sequence ID" value="GFR26972.1"/>
    <property type="molecule type" value="Genomic_DNA"/>
</dbReference>
<evidence type="ECO:0000313" key="1">
    <source>
        <dbReference type="EMBL" id="GFR26972.1"/>
    </source>
</evidence>
<organism evidence="1 2">
    <name type="scientific">Trichonephila clavata</name>
    <name type="common">Joro spider</name>
    <name type="synonym">Nephila clavata</name>
    <dbReference type="NCBI Taxonomy" id="2740835"/>
    <lineage>
        <taxon>Eukaryota</taxon>
        <taxon>Metazoa</taxon>
        <taxon>Ecdysozoa</taxon>
        <taxon>Arthropoda</taxon>
        <taxon>Chelicerata</taxon>
        <taxon>Arachnida</taxon>
        <taxon>Araneae</taxon>
        <taxon>Araneomorphae</taxon>
        <taxon>Entelegynae</taxon>
        <taxon>Araneoidea</taxon>
        <taxon>Nephilidae</taxon>
        <taxon>Trichonephila</taxon>
    </lineage>
</organism>
<protein>
    <submittedName>
        <fullName evidence="1">Uncharacterized protein</fullName>
    </submittedName>
</protein>
<accession>A0A8X6HN33</accession>
<dbReference type="Proteomes" id="UP000887116">
    <property type="component" value="Unassembled WGS sequence"/>
</dbReference>